<protein>
    <submittedName>
        <fullName evidence="1">Membrane dipeptidase</fullName>
    </submittedName>
</protein>
<accession>A0A7X2LWX2</accession>
<gene>
    <name evidence="1" type="ORF">GJU40_00620</name>
</gene>
<reference evidence="1 2" key="1">
    <citation type="submission" date="2019-11" db="EMBL/GenBank/DDBJ databases">
        <title>Bacillus lacus genome.</title>
        <authorList>
            <person name="Allen C.J."/>
            <person name="Newman J.D."/>
        </authorList>
    </citation>
    <scope>NUCLEOTIDE SEQUENCE [LARGE SCALE GENOMIC DNA]</scope>
    <source>
        <strain evidence="1 2">KCTC 33946</strain>
    </source>
</reference>
<dbReference type="AlphaFoldDB" id="A0A7X2LWX2"/>
<dbReference type="SUPFAM" id="SSF51556">
    <property type="entry name" value="Metallo-dependent hydrolases"/>
    <property type="match status" value="1"/>
</dbReference>
<dbReference type="PANTHER" id="PTHR10443">
    <property type="entry name" value="MICROSOMAL DIPEPTIDASE"/>
    <property type="match status" value="1"/>
</dbReference>
<dbReference type="PANTHER" id="PTHR10443:SF12">
    <property type="entry name" value="DIPEPTIDASE"/>
    <property type="match status" value="1"/>
</dbReference>
<dbReference type="RefSeq" id="WP_154305795.1">
    <property type="nucleotide sequence ID" value="NZ_WKKI01000001.1"/>
</dbReference>
<name>A0A7X2LWX2_9BACI</name>
<dbReference type="CDD" id="cd01301">
    <property type="entry name" value="rDP_like"/>
    <property type="match status" value="1"/>
</dbReference>
<comment type="caution">
    <text evidence="1">The sequence shown here is derived from an EMBL/GenBank/DDBJ whole genome shotgun (WGS) entry which is preliminary data.</text>
</comment>
<sequence>MKIFDAHCDLLYKLWKYPGMDEYGDPFLQTSIQKLQNSSFGIIQCFAVFVPSELSGSEKLIAALSQINLFHEVILKKYDRFVHIKSKEDIEGMKDGEIGAILTLEGCDCLQGNINLLETFYHLGVRSFGLTWNNGNLLADGALESRNAGLSSLGVEAVRKLNMLKVWTDLSHLNEKSFWDVIEEADFPVATHSNAYTLCPHPRNLRDGQITACVQKNSMIGITFVPAFTAPERRAAVKDLLSHVDYVLSLGGENSVGLGSDFDGITETIEHVSGFQDYHHITNALVKSYSAEVVHKILYQNFVNKIIF</sequence>
<evidence type="ECO:0000313" key="1">
    <source>
        <dbReference type="EMBL" id="MRX70671.1"/>
    </source>
</evidence>
<dbReference type="GO" id="GO:0070573">
    <property type="term" value="F:metallodipeptidase activity"/>
    <property type="evidence" value="ECO:0007669"/>
    <property type="project" value="InterPro"/>
</dbReference>
<dbReference type="OrthoDB" id="9804920at2"/>
<dbReference type="InterPro" id="IPR032466">
    <property type="entry name" value="Metal_Hydrolase"/>
</dbReference>
<proteinExistence type="predicted"/>
<dbReference type="GO" id="GO:0006508">
    <property type="term" value="P:proteolysis"/>
    <property type="evidence" value="ECO:0007669"/>
    <property type="project" value="InterPro"/>
</dbReference>
<dbReference type="EMBL" id="WKKI01000001">
    <property type="protein sequence ID" value="MRX70671.1"/>
    <property type="molecule type" value="Genomic_DNA"/>
</dbReference>
<evidence type="ECO:0000313" key="2">
    <source>
        <dbReference type="Proteomes" id="UP000448867"/>
    </source>
</evidence>
<keyword evidence="2" id="KW-1185">Reference proteome</keyword>
<dbReference type="Pfam" id="PF01244">
    <property type="entry name" value="Peptidase_M19"/>
    <property type="match status" value="1"/>
</dbReference>
<dbReference type="Proteomes" id="UP000448867">
    <property type="component" value="Unassembled WGS sequence"/>
</dbReference>
<organism evidence="1 2">
    <name type="scientific">Metabacillus lacus</name>
    <dbReference type="NCBI Taxonomy" id="1983721"/>
    <lineage>
        <taxon>Bacteria</taxon>
        <taxon>Bacillati</taxon>
        <taxon>Bacillota</taxon>
        <taxon>Bacilli</taxon>
        <taxon>Bacillales</taxon>
        <taxon>Bacillaceae</taxon>
        <taxon>Metabacillus</taxon>
    </lineage>
</organism>
<dbReference type="InterPro" id="IPR008257">
    <property type="entry name" value="Pept_M19"/>
</dbReference>
<dbReference type="PROSITE" id="PS51365">
    <property type="entry name" value="RENAL_DIPEPTIDASE_2"/>
    <property type="match status" value="1"/>
</dbReference>
<dbReference type="Gene3D" id="3.20.20.140">
    <property type="entry name" value="Metal-dependent hydrolases"/>
    <property type="match status" value="1"/>
</dbReference>